<dbReference type="PANTHER" id="PTHR43434:SF13">
    <property type="entry name" value="PHOSPHOGLYCOLATE PHOSPHATASE"/>
    <property type="match status" value="1"/>
</dbReference>
<dbReference type="InterPro" id="IPR036412">
    <property type="entry name" value="HAD-like_sf"/>
</dbReference>
<sequence>MYKLVIFDFDGTLANSLPAFGQVLNELAELHHFRRVDESLVDRLRSMGARQIMQELRIPYWKIPFIGRDAKRLMARHVNEIFLFEGIDRVLQQLSQAGVTLALVTSNSHENVVQIMGEKNVGLLKYIECGSSLFGKRSKIRKVLKKSGFAASETLCIGDEIRDIEAAHEEGTAFGAVGWGYTTIDALRAYQPKVVFTHPVDIVALLTND</sequence>
<dbReference type="SFLD" id="SFLDG01129">
    <property type="entry name" value="C1.5:_HAD__Beta-PGM__Phosphata"/>
    <property type="match status" value="1"/>
</dbReference>
<keyword evidence="1" id="KW-0378">Hydrolase</keyword>
<dbReference type="GO" id="GO:0016787">
    <property type="term" value="F:hydrolase activity"/>
    <property type="evidence" value="ECO:0007669"/>
    <property type="project" value="UniProtKB-KW"/>
</dbReference>
<gene>
    <name evidence="1" type="ORF">GCM10023189_22030</name>
</gene>
<accession>A0ABP8MRV2</accession>
<proteinExistence type="predicted"/>
<dbReference type="Gene3D" id="3.40.50.1000">
    <property type="entry name" value="HAD superfamily/HAD-like"/>
    <property type="match status" value="1"/>
</dbReference>
<dbReference type="PANTHER" id="PTHR43434">
    <property type="entry name" value="PHOSPHOGLYCOLATE PHOSPHATASE"/>
    <property type="match status" value="1"/>
</dbReference>
<dbReference type="InterPro" id="IPR050155">
    <property type="entry name" value="HAD-like_hydrolase_sf"/>
</dbReference>
<evidence type="ECO:0000313" key="1">
    <source>
        <dbReference type="EMBL" id="GAA4454904.1"/>
    </source>
</evidence>
<protein>
    <submittedName>
        <fullName evidence="1">HAD-IA family hydrolase</fullName>
    </submittedName>
</protein>
<dbReference type="Proteomes" id="UP001501175">
    <property type="component" value="Unassembled WGS sequence"/>
</dbReference>
<reference evidence="2" key="1">
    <citation type="journal article" date="2019" name="Int. J. Syst. Evol. Microbiol.">
        <title>The Global Catalogue of Microorganisms (GCM) 10K type strain sequencing project: providing services to taxonomists for standard genome sequencing and annotation.</title>
        <authorList>
            <consortium name="The Broad Institute Genomics Platform"/>
            <consortium name="The Broad Institute Genome Sequencing Center for Infectious Disease"/>
            <person name="Wu L."/>
            <person name="Ma J."/>
        </authorList>
    </citation>
    <scope>NUCLEOTIDE SEQUENCE [LARGE SCALE GENOMIC DNA]</scope>
    <source>
        <strain evidence="2">JCM 17927</strain>
    </source>
</reference>
<dbReference type="EMBL" id="BAABHD010000024">
    <property type="protein sequence ID" value="GAA4454904.1"/>
    <property type="molecule type" value="Genomic_DNA"/>
</dbReference>
<evidence type="ECO:0000313" key="2">
    <source>
        <dbReference type="Proteomes" id="UP001501175"/>
    </source>
</evidence>
<dbReference type="Pfam" id="PF13419">
    <property type="entry name" value="HAD_2"/>
    <property type="match status" value="1"/>
</dbReference>
<organism evidence="1 2">
    <name type="scientific">Nibrella saemangeumensis</name>
    <dbReference type="NCBI Taxonomy" id="1084526"/>
    <lineage>
        <taxon>Bacteria</taxon>
        <taxon>Pseudomonadati</taxon>
        <taxon>Bacteroidota</taxon>
        <taxon>Cytophagia</taxon>
        <taxon>Cytophagales</taxon>
        <taxon>Spirosomataceae</taxon>
        <taxon>Nibrella</taxon>
    </lineage>
</organism>
<dbReference type="SFLD" id="SFLDS00003">
    <property type="entry name" value="Haloacid_Dehalogenase"/>
    <property type="match status" value="1"/>
</dbReference>
<dbReference type="InterPro" id="IPR023198">
    <property type="entry name" value="PGP-like_dom2"/>
</dbReference>
<dbReference type="InterPro" id="IPR041492">
    <property type="entry name" value="HAD_2"/>
</dbReference>
<name>A0ABP8MRV2_9BACT</name>
<keyword evidence="2" id="KW-1185">Reference proteome</keyword>
<dbReference type="RefSeq" id="WP_345243417.1">
    <property type="nucleotide sequence ID" value="NZ_BAABHD010000024.1"/>
</dbReference>
<dbReference type="SUPFAM" id="SSF56784">
    <property type="entry name" value="HAD-like"/>
    <property type="match status" value="1"/>
</dbReference>
<comment type="caution">
    <text evidence="1">The sequence shown here is derived from an EMBL/GenBank/DDBJ whole genome shotgun (WGS) entry which is preliminary data.</text>
</comment>
<dbReference type="Gene3D" id="1.10.150.240">
    <property type="entry name" value="Putative phosphatase, domain 2"/>
    <property type="match status" value="1"/>
</dbReference>
<dbReference type="InterPro" id="IPR023214">
    <property type="entry name" value="HAD_sf"/>
</dbReference>